<name>A0AA38IMD8_9CUCU</name>
<comment type="caution">
    <text evidence="1">The sequence shown here is derived from an EMBL/GenBank/DDBJ whole genome shotgun (WGS) entry which is preliminary data.</text>
</comment>
<organism evidence="1 2">
    <name type="scientific">Zophobas morio</name>
    <dbReference type="NCBI Taxonomy" id="2755281"/>
    <lineage>
        <taxon>Eukaryota</taxon>
        <taxon>Metazoa</taxon>
        <taxon>Ecdysozoa</taxon>
        <taxon>Arthropoda</taxon>
        <taxon>Hexapoda</taxon>
        <taxon>Insecta</taxon>
        <taxon>Pterygota</taxon>
        <taxon>Neoptera</taxon>
        <taxon>Endopterygota</taxon>
        <taxon>Coleoptera</taxon>
        <taxon>Polyphaga</taxon>
        <taxon>Cucujiformia</taxon>
        <taxon>Tenebrionidae</taxon>
        <taxon>Zophobas</taxon>
    </lineage>
</organism>
<reference evidence="1" key="1">
    <citation type="journal article" date="2023" name="G3 (Bethesda)">
        <title>Whole genome assemblies of Zophobas morio and Tenebrio molitor.</title>
        <authorList>
            <person name="Kaur S."/>
            <person name="Stinson S.A."/>
            <person name="diCenzo G.C."/>
        </authorList>
    </citation>
    <scope>NUCLEOTIDE SEQUENCE</scope>
    <source>
        <strain evidence="1">QUZm001</strain>
    </source>
</reference>
<protein>
    <recommendedName>
        <fullName evidence="3">Nuclease HARBI1</fullName>
    </recommendedName>
</protein>
<proteinExistence type="predicted"/>
<evidence type="ECO:0000313" key="2">
    <source>
        <dbReference type="Proteomes" id="UP001168821"/>
    </source>
</evidence>
<keyword evidence="2" id="KW-1185">Reference proteome</keyword>
<dbReference type="Proteomes" id="UP001168821">
    <property type="component" value="Unassembled WGS sequence"/>
</dbReference>
<accession>A0AA38IMD8</accession>
<evidence type="ECO:0008006" key="3">
    <source>
        <dbReference type="Google" id="ProtNLM"/>
    </source>
</evidence>
<gene>
    <name evidence="1" type="ORF">Zmor_009817</name>
</gene>
<evidence type="ECO:0000313" key="1">
    <source>
        <dbReference type="EMBL" id="KAJ3658051.1"/>
    </source>
</evidence>
<sequence>MELSKRKKICYLLYTFLTGQQTLCEIVFDDDIGSSSDDDEEDIIICELGIKKRKRREVVRIKNYITKVVPNYNRTQFRSHFRISYEAYEGLLVILGPRLQRVGNKGRNTIPVEKQLLSVLWLLATPDSYRSVGERFDMGKSSLSVSFMRVVKTLNVLGRQLISWPRGERVESVKRRFFEMAHIPNVIGAVDGTFVPIKAPERDAEVYITRKCHYAITLQGICEFELILLESILCSRFHKTSTRIETPNSCRPVFPFGSSLFF</sequence>
<dbReference type="EMBL" id="JALNTZ010000003">
    <property type="protein sequence ID" value="KAJ3658051.1"/>
    <property type="molecule type" value="Genomic_DNA"/>
</dbReference>
<dbReference type="AlphaFoldDB" id="A0AA38IMD8"/>